<dbReference type="RefSeq" id="WP_091668933.1">
    <property type="nucleotide sequence ID" value="NZ_FOKG01000001.1"/>
</dbReference>
<evidence type="ECO:0000313" key="3">
    <source>
        <dbReference type="Proteomes" id="UP000243799"/>
    </source>
</evidence>
<protein>
    <submittedName>
        <fullName evidence="2">Hemerythrin HHE cation binding domain-containing protein</fullName>
    </submittedName>
</protein>
<organism evidence="2 3">
    <name type="scientific">Amycolatopsis marina</name>
    <dbReference type="NCBI Taxonomy" id="490629"/>
    <lineage>
        <taxon>Bacteria</taxon>
        <taxon>Bacillati</taxon>
        <taxon>Actinomycetota</taxon>
        <taxon>Actinomycetes</taxon>
        <taxon>Pseudonocardiales</taxon>
        <taxon>Pseudonocardiaceae</taxon>
        <taxon>Amycolatopsis</taxon>
    </lineage>
</organism>
<accession>A0A1I0VZ24</accession>
<feature type="domain" description="Hemerythrin-like" evidence="1">
    <location>
        <begin position="5"/>
        <end position="107"/>
    </location>
</feature>
<dbReference type="Gene3D" id="1.20.120.520">
    <property type="entry name" value="nmb1532 protein domain like"/>
    <property type="match status" value="1"/>
</dbReference>
<evidence type="ECO:0000259" key="1">
    <source>
        <dbReference type="Pfam" id="PF01814"/>
    </source>
</evidence>
<dbReference type="Pfam" id="PF01814">
    <property type="entry name" value="Hemerythrin"/>
    <property type="match status" value="1"/>
</dbReference>
<dbReference type="AlphaFoldDB" id="A0A1I0VZ24"/>
<dbReference type="STRING" id="490629.SAMN05216266_101599"/>
<sequence length="156" mass="17563">MAGRFEELMRGLRDATADRRSLRTELAALLVAHAEAEEQEVYPGLRRFASSSDEEVEHGEEEHAQINQALLAFLELNDVEGETYDEKLEELVEVVNHHTNEEEQTLLNDARTKLSPEERKRLGLAFLKARAAAVDAGSGRVERLRQLVAEVEGSLR</sequence>
<dbReference type="PANTHER" id="PTHR35585:SF1">
    <property type="entry name" value="HHE DOMAIN PROTEIN (AFU_ORTHOLOGUE AFUA_4G00730)"/>
    <property type="match status" value="1"/>
</dbReference>
<reference evidence="3" key="1">
    <citation type="submission" date="2016-10" db="EMBL/GenBank/DDBJ databases">
        <authorList>
            <person name="Varghese N."/>
            <person name="Submissions S."/>
        </authorList>
    </citation>
    <scope>NUCLEOTIDE SEQUENCE [LARGE SCALE GENOMIC DNA]</scope>
    <source>
        <strain evidence="3">CGMCC 4.3568</strain>
    </source>
</reference>
<dbReference type="OrthoDB" id="5183396at2"/>
<keyword evidence="3" id="KW-1185">Reference proteome</keyword>
<gene>
    <name evidence="2" type="ORF">SAMN05216266_101599</name>
</gene>
<name>A0A1I0VZ24_9PSEU</name>
<proteinExistence type="predicted"/>
<evidence type="ECO:0000313" key="2">
    <source>
        <dbReference type="EMBL" id="SFA81438.1"/>
    </source>
</evidence>
<dbReference type="InterPro" id="IPR012312">
    <property type="entry name" value="Hemerythrin-like"/>
</dbReference>
<dbReference type="EMBL" id="FOKG01000001">
    <property type="protein sequence ID" value="SFA81438.1"/>
    <property type="molecule type" value="Genomic_DNA"/>
</dbReference>
<dbReference type="PANTHER" id="PTHR35585">
    <property type="entry name" value="HHE DOMAIN PROTEIN (AFU_ORTHOLOGUE AFUA_4G00730)"/>
    <property type="match status" value="1"/>
</dbReference>
<dbReference type="Proteomes" id="UP000243799">
    <property type="component" value="Unassembled WGS sequence"/>
</dbReference>